<feature type="domain" description="RING-type" evidence="6">
    <location>
        <begin position="1152"/>
        <end position="1192"/>
    </location>
</feature>
<keyword evidence="5" id="KW-0472">Membrane</keyword>
<evidence type="ECO:0000313" key="7">
    <source>
        <dbReference type="EMBL" id="CAI3977664.1"/>
    </source>
</evidence>
<keyword evidence="5" id="KW-0812">Transmembrane</keyword>
<dbReference type="SUPFAM" id="SSF57850">
    <property type="entry name" value="RING/U-box"/>
    <property type="match status" value="1"/>
</dbReference>
<dbReference type="OrthoDB" id="428046at2759"/>
<dbReference type="InterPro" id="IPR013083">
    <property type="entry name" value="Znf_RING/FYVE/PHD"/>
</dbReference>
<evidence type="ECO:0000313" key="9">
    <source>
        <dbReference type="Proteomes" id="UP001152797"/>
    </source>
</evidence>
<reference evidence="8" key="2">
    <citation type="submission" date="2024-04" db="EMBL/GenBank/DDBJ databases">
        <authorList>
            <person name="Chen Y."/>
            <person name="Shah S."/>
            <person name="Dougan E. K."/>
            <person name="Thang M."/>
            <person name="Chan C."/>
        </authorList>
    </citation>
    <scope>NUCLEOTIDE SEQUENCE [LARGE SCALE GENOMIC DNA]</scope>
</reference>
<reference evidence="7" key="1">
    <citation type="submission" date="2022-10" db="EMBL/GenBank/DDBJ databases">
        <authorList>
            <person name="Chen Y."/>
            <person name="Dougan E. K."/>
            <person name="Chan C."/>
            <person name="Rhodes N."/>
            <person name="Thang M."/>
        </authorList>
    </citation>
    <scope>NUCLEOTIDE SEQUENCE</scope>
</reference>
<protein>
    <recommendedName>
        <fullName evidence="6">RING-type domain-containing protein</fullName>
    </recommendedName>
</protein>
<evidence type="ECO:0000256" key="4">
    <source>
        <dbReference type="PROSITE-ProRule" id="PRU00175"/>
    </source>
</evidence>
<sequence>MDASGHVSIDDFVVFARSRMKPDTQDTQTSKDDETSLLSEEDQLYVIRTLESALRSYFGRGRALRRDGWETFFQDCGADRYGRISFEKLIRGMRQRLLALPGIESQDVASAVVRGVSLEEFRAIWRLFEDKGSVSAKDWALALYRAELNSWPTAVDVQLRSTVRCLKLRADRIYQSPDNWYRVFCMATENSPTIFFDELLFIVRTKIPGLSLSPRELPTDRPEADEWNLFSEFNMESPFTNTRPCRYKEEMEKFLQRNASNRLLLHIDEHRSMSTSPEFRRGALLLAGSLPQMCQVIATYLEPPDLAAQGSSQVCRFPIAMMLVDVSPLLTRDASDAAPATAAGLPKIKLPAEGWGGKEERLLATLRVKLSLFLVHIGLDQLHIPQDEKSDLRRTFRNIQDQLDKEGNLESKLIGALGSFSVALPDLDEQVSGAVDLLLGIKDARAEDRRYPGVISLDNRKLTLSLERLMAVQDARDKASSVFDKAQEVFCSSLMESGSWCDGMLLERAYLWALACKAAKEEDGFKFVSKPRKYKFQCKDIRDGLQQVDGKNARVFTKEGDPCIDGIRCIEDGVMYHALSEGGTAGTHKGFNIWFKTEADELVLSSVLLDVTGATNAETCNKKASNIAQNVNAVKHTVQNAESQVKSVIGVLLAPNCNSPIVDAREQRDVLTIRAECLIDPASHAVAGNGQCQDWPSEPWQFYRPGEWDANTETCQCYEGWEKSGITDTVNFLEGICDQYKCISDEKCESHLEIKGATCPLAGWNCYCGWEYALKNGGHGYETLGKGGGACMGGMFTFSVWATEGAEMLLMHTWKVFVVAALLLLPFGRKRVNCDHHMPSMWRSLRDLLGAECHGECLAVDQYNLTMFKDDLAWSMYVLDLLIWTYAFLIVTWAVTLFVWSVVLWAMVILIFLGMMVAGLFAACGESSGACCNGANCTCDGCCGAGCDGCLLPPTASPHSVDFFYWGGPYPYTDCTGCIPMGATDEGSCCCGCSLRCCCSCCFPIAWMLFVFPRAPENAWGGLLGRAFGTHSMTVPGNRAIVQLRAPERLYQGGNCFVEFFGMSWRRGAQDGRNLGEAQTFTRILIGGSYDSTTDTENGEIRPQPFVQADGQIRNVVALGRRCHAILINRPFDKVRDACVESSFNDYRDNKCWICQDETNNEFDLWLNCHHIFCSRCSSEMLRRNMPCPLCRVASTSVLRGCSLGPRLLSPTISPKPSRGNKLLAAPVQGTI</sequence>
<accession>A0A9P1BQL8</accession>
<evidence type="ECO:0000256" key="1">
    <source>
        <dbReference type="ARBA" id="ARBA00022723"/>
    </source>
</evidence>
<dbReference type="EMBL" id="CAMXCT010000358">
    <property type="protein sequence ID" value="CAI3977664.1"/>
    <property type="molecule type" value="Genomic_DNA"/>
</dbReference>
<name>A0A9P1BQL8_9DINO</name>
<feature type="transmembrane region" description="Helical" evidence="5">
    <location>
        <begin position="902"/>
        <end position="923"/>
    </location>
</feature>
<keyword evidence="1" id="KW-0479">Metal-binding</keyword>
<gene>
    <name evidence="7" type="ORF">C1SCF055_LOCUS5788</name>
</gene>
<proteinExistence type="predicted"/>
<dbReference type="EMBL" id="CAMXCT030000358">
    <property type="protein sequence ID" value="CAL4764976.1"/>
    <property type="molecule type" value="Genomic_DNA"/>
</dbReference>
<dbReference type="AlphaFoldDB" id="A0A9P1BQL8"/>
<dbReference type="GO" id="GO:0008270">
    <property type="term" value="F:zinc ion binding"/>
    <property type="evidence" value="ECO:0007669"/>
    <property type="project" value="UniProtKB-KW"/>
</dbReference>
<evidence type="ECO:0000313" key="8">
    <source>
        <dbReference type="EMBL" id="CAL1131039.1"/>
    </source>
</evidence>
<comment type="caution">
    <text evidence="7">The sequence shown here is derived from an EMBL/GenBank/DDBJ whole genome shotgun (WGS) entry which is preliminary data.</text>
</comment>
<dbReference type="PROSITE" id="PS50089">
    <property type="entry name" value="ZF_RING_2"/>
    <property type="match status" value="1"/>
</dbReference>
<evidence type="ECO:0000256" key="5">
    <source>
        <dbReference type="SAM" id="Phobius"/>
    </source>
</evidence>
<keyword evidence="9" id="KW-1185">Reference proteome</keyword>
<dbReference type="Pfam" id="PF00097">
    <property type="entry name" value="zf-C3HC4"/>
    <property type="match status" value="1"/>
</dbReference>
<dbReference type="Proteomes" id="UP001152797">
    <property type="component" value="Unassembled WGS sequence"/>
</dbReference>
<dbReference type="InterPro" id="IPR018957">
    <property type="entry name" value="Znf_C3HC4_RING-type"/>
</dbReference>
<keyword evidence="2 4" id="KW-0863">Zinc-finger</keyword>
<evidence type="ECO:0000259" key="6">
    <source>
        <dbReference type="PROSITE" id="PS50089"/>
    </source>
</evidence>
<keyword evidence="3" id="KW-0862">Zinc</keyword>
<keyword evidence="5" id="KW-1133">Transmembrane helix</keyword>
<evidence type="ECO:0000256" key="2">
    <source>
        <dbReference type="ARBA" id="ARBA00022771"/>
    </source>
</evidence>
<organism evidence="7">
    <name type="scientific">Cladocopium goreaui</name>
    <dbReference type="NCBI Taxonomy" id="2562237"/>
    <lineage>
        <taxon>Eukaryota</taxon>
        <taxon>Sar</taxon>
        <taxon>Alveolata</taxon>
        <taxon>Dinophyceae</taxon>
        <taxon>Suessiales</taxon>
        <taxon>Symbiodiniaceae</taxon>
        <taxon>Cladocopium</taxon>
    </lineage>
</organism>
<feature type="transmembrane region" description="Helical" evidence="5">
    <location>
        <begin position="877"/>
        <end position="896"/>
    </location>
</feature>
<evidence type="ECO:0000256" key="3">
    <source>
        <dbReference type="ARBA" id="ARBA00022833"/>
    </source>
</evidence>
<dbReference type="InterPro" id="IPR001841">
    <property type="entry name" value="Znf_RING"/>
</dbReference>
<dbReference type="Gene3D" id="3.30.40.10">
    <property type="entry name" value="Zinc/RING finger domain, C3HC4 (zinc finger)"/>
    <property type="match status" value="1"/>
</dbReference>
<dbReference type="EMBL" id="CAMXCT020000358">
    <property type="protein sequence ID" value="CAL1131039.1"/>
    <property type="molecule type" value="Genomic_DNA"/>
</dbReference>